<gene>
    <name evidence="1" type="ORF">IK5_05490</name>
</gene>
<dbReference type="AlphaFoldDB" id="A0A9W5NZN9"/>
<sequence length="69" mass="7463">MIKSPAKKQGILYLSDGRNLAASAFRYYPAPAARISGHFALSHEAKSASRSRAPMPSHSERAAFAFKLA</sequence>
<proteinExistence type="predicted"/>
<organism evidence="1 2">
    <name type="scientific">Bacillus cereus VD154</name>
    <dbReference type="NCBI Taxonomy" id="1053238"/>
    <lineage>
        <taxon>Bacteria</taxon>
        <taxon>Bacillati</taxon>
        <taxon>Bacillota</taxon>
        <taxon>Bacilli</taxon>
        <taxon>Bacillales</taxon>
        <taxon>Bacillaceae</taxon>
        <taxon>Bacillus</taxon>
        <taxon>Bacillus cereus group</taxon>
    </lineage>
</organism>
<dbReference type="EMBL" id="AHFG01000076">
    <property type="protein sequence ID" value="EJR65464.1"/>
    <property type="molecule type" value="Genomic_DNA"/>
</dbReference>
<reference evidence="1 2" key="1">
    <citation type="submission" date="2012-04" db="EMBL/GenBank/DDBJ databases">
        <title>The Genome Sequence of Bacillus cereus VD154.</title>
        <authorList>
            <consortium name="The Broad Institute Genome Sequencing Platform"/>
            <consortium name="The Broad Institute Genome Sequencing Center for Infectious Disease"/>
            <person name="Feldgarden M."/>
            <person name="Van der Auwera G.A."/>
            <person name="Mahillon J."/>
            <person name="Duprez V."/>
            <person name="Timmery S."/>
            <person name="Mattelet C."/>
            <person name="Dierick K."/>
            <person name="Sun M."/>
            <person name="Yu Z."/>
            <person name="Zhu L."/>
            <person name="Hu X."/>
            <person name="Shank E.B."/>
            <person name="Swiecicka I."/>
            <person name="Hansen B.M."/>
            <person name="Andrup L."/>
            <person name="Young S.K."/>
            <person name="Zeng Q."/>
            <person name="Gargeya S."/>
            <person name="Fitzgerald M."/>
            <person name="Haas B."/>
            <person name="Abouelleil A."/>
            <person name="Alvarado L."/>
            <person name="Arachchi H.M."/>
            <person name="Berlin A."/>
            <person name="Chapman S.B."/>
            <person name="Goldberg J."/>
            <person name="Griggs A."/>
            <person name="Gujja S."/>
            <person name="Hansen M."/>
            <person name="Howarth C."/>
            <person name="Imamovic A."/>
            <person name="Larimer J."/>
            <person name="McCowen C."/>
            <person name="Montmayeur A."/>
            <person name="Murphy C."/>
            <person name="Neiman D."/>
            <person name="Pearson M."/>
            <person name="Priest M."/>
            <person name="Roberts A."/>
            <person name="Saif S."/>
            <person name="Shea T."/>
            <person name="Sisk P."/>
            <person name="Sykes S."/>
            <person name="Wortman J."/>
            <person name="Nusbaum C."/>
            <person name="Birren B."/>
        </authorList>
    </citation>
    <scope>NUCLEOTIDE SEQUENCE [LARGE SCALE GENOMIC DNA]</scope>
    <source>
        <strain evidence="1 2">VD154</strain>
    </source>
</reference>
<evidence type="ECO:0000313" key="1">
    <source>
        <dbReference type="EMBL" id="EJR65464.1"/>
    </source>
</evidence>
<evidence type="ECO:0000313" key="2">
    <source>
        <dbReference type="Proteomes" id="UP000006967"/>
    </source>
</evidence>
<comment type="caution">
    <text evidence="1">The sequence shown here is derived from an EMBL/GenBank/DDBJ whole genome shotgun (WGS) entry which is preliminary data.</text>
</comment>
<protein>
    <submittedName>
        <fullName evidence="1">Uncharacterized protein</fullName>
    </submittedName>
</protein>
<accession>A0A9W5NZN9</accession>
<dbReference type="Proteomes" id="UP000006967">
    <property type="component" value="Unassembled WGS sequence"/>
</dbReference>
<name>A0A9W5NZN9_BACCE</name>